<feature type="compositionally biased region" description="Basic residues" evidence="1">
    <location>
        <begin position="63"/>
        <end position="73"/>
    </location>
</feature>
<feature type="region of interest" description="Disordered" evidence="1">
    <location>
        <begin position="27"/>
        <end position="105"/>
    </location>
</feature>
<proteinExistence type="predicted"/>
<feature type="compositionally biased region" description="Basic and acidic residues" evidence="1">
    <location>
        <begin position="29"/>
        <end position="42"/>
    </location>
</feature>
<evidence type="ECO:0000256" key="1">
    <source>
        <dbReference type="SAM" id="MobiDB-lite"/>
    </source>
</evidence>
<protein>
    <submittedName>
        <fullName evidence="2">Uncharacterized protein</fullName>
    </submittedName>
</protein>
<organism evidence="2 3">
    <name type="scientific">Brassica cretica</name>
    <name type="common">Mustard</name>
    <dbReference type="NCBI Taxonomy" id="69181"/>
    <lineage>
        <taxon>Eukaryota</taxon>
        <taxon>Viridiplantae</taxon>
        <taxon>Streptophyta</taxon>
        <taxon>Embryophyta</taxon>
        <taxon>Tracheophyta</taxon>
        <taxon>Spermatophyta</taxon>
        <taxon>Magnoliopsida</taxon>
        <taxon>eudicotyledons</taxon>
        <taxon>Gunneridae</taxon>
        <taxon>Pentapetalae</taxon>
        <taxon>rosids</taxon>
        <taxon>malvids</taxon>
        <taxon>Brassicales</taxon>
        <taxon>Brassicaceae</taxon>
        <taxon>Brassiceae</taxon>
        <taxon>Brassica</taxon>
    </lineage>
</organism>
<comment type="caution">
    <text evidence="2">The sequence shown here is derived from an EMBL/GenBank/DDBJ whole genome shotgun (WGS) entry which is preliminary data.</text>
</comment>
<accession>A0A3N6QUF2</accession>
<name>A0A3N6QUF2_BRACR</name>
<dbReference type="Proteomes" id="UP000712281">
    <property type="component" value="Unassembled WGS sequence"/>
</dbReference>
<sequence>MIQKAAPKHLALTERLFRLAFLYLSEPEPQVRDSERRPERKRTGARRRRGPFPSQSYDEPSSLRKRGSRRHRLERCQKGSTPAPGRRPQPSQHQNSSCRFGRKTS</sequence>
<dbReference type="EMBL" id="QGKW02000007">
    <property type="protein sequence ID" value="KAF2617994.1"/>
    <property type="molecule type" value="Genomic_DNA"/>
</dbReference>
<feature type="compositionally biased region" description="Polar residues" evidence="1">
    <location>
        <begin position="89"/>
        <end position="98"/>
    </location>
</feature>
<evidence type="ECO:0000313" key="3">
    <source>
        <dbReference type="Proteomes" id="UP000712281"/>
    </source>
</evidence>
<evidence type="ECO:0000313" key="2">
    <source>
        <dbReference type="EMBL" id="KAF2617994.1"/>
    </source>
</evidence>
<reference evidence="2" key="1">
    <citation type="submission" date="2019-12" db="EMBL/GenBank/DDBJ databases">
        <title>Genome sequencing and annotation of Brassica cretica.</title>
        <authorList>
            <person name="Studholme D.J."/>
            <person name="Sarris P.F."/>
        </authorList>
    </citation>
    <scope>NUCLEOTIDE SEQUENCE</scope>
    <source>
        <strain evidence="2">PFS-001/15</strain>
        <tissue evidence="2">Leaf</tissue>
    </source>
</reference>
<dbReference type="AlphaFoldDB" id="A0A3N6QUF2"/>
<gene>
    <name evidence="2" type="ORF">F2Q68_00039432</name>
</gene>